<evidence type="ECO:0000313" key="3">
    <source>
        <dbReference type="Proteomes" id="UP000787419"/>
    </source>
</evidence>
<reference evidence="2" key="1">
    <citation type="submission" date="2020-04" db="EMBL/GenBank/DDBJ databases">
        <title>Deep metagenomics examines the oral microbiome during advanced dental caries in children, revealing novel taxa and co-occurrences with host molecules.</title>
        <authorList>
            <person name="Baker J.L."/>
            <person name="Morton J.T."/>
            <person name="Dinis M."/>
            <person name="Alvarez R."/>
            <person name="Tran N.C."/>
            <person name="Knight R."/>
            <person name="Edlund A."/>
        </authorList>
    </citation>
    <scope>NUCLEOTIDE SEQUENCE</scope>
    <source>
        <strain evidence="2">JCVI_32_bin.50</strain>
    </source>
</reference>
<proteinExistence type="predicted"/>
<protein>
    <submittedName>
        <fullName evidence="2">DUF262 domain-containing protein</fullName>
    </submittedName>
</protein>
<dbReference type="PANTHER" id="PTHR37292">
    <property type="entry name" value="VNG6097C"/>
    <property type="match status" value="1"/>
</dbReference>
<gene>
    <name evidence="2" type="ORF">HXN55_05165</name>
</gene>
<dbReference type="InterPro" id="IPR004919">
    <property type="entry name" value="GmrSD_N"/>
</dbReference>
<dbReference type="EMBL" id="JABZTM010000043">
    <property type="protein sequence ID" value="MBF1446760.1"/>
    <property type="molecule type" value="Genomic_DNA"/>
</dbReference>
<name>A0A9D5WV02_9BACT</name>
<organism evidence="2 3">
    <name type="scientific">Prevotella nigrescens</name>
    <dbReference type="NCBI Taxonomy" id="28133"/>
    <lineage>
        <taxon>Bacteria</taxon>
        <taxon>Pseudomonadati</taxon>
        <taxon>Bacteroidota</taxon>
        <taxon>Bacteroidia</taxon>
        <taxon>Bacteroidales</taxon>
        <taxon>Prevotellaceae</taxon>
        <taxon>Prevotella</taxon>
    </lineage>
</organism>
<comment type="caution">
    <text evidence="2">The sequence shown here is derived from an EMBL/GenBank/DDBJ whole genome shotgun (WGS) entry which is preliminary data.</text>
</comment>
<dbReference type="Proteomes" id="UP000787419">
    <property type="component" value="Unassembled WGS sequence"/>
</dbReference>
<feature type="domain" description="GmrSD restriction endonucleases N-terminal" evidence="1">
    <location>
        <begin position="12"/>
        <end position="222"/>
    </location>
</feature>
<dbReference type="PANTHER" id="PTHR37292:SF2">
    <property type="entry name" value="DUF262 DOMAIN-CONTAINING PROTEIN"/>
    <property type="match status" value="1"/>
</dbReference>
<accession>A0A9D5WV02</accession>
<dbReference type="RefSeq" id="WP_023925664.1">
    <property type="nucleotide sequence ID" value="NZ_CAJZDG010000041.1"/>
</dbReference>
<evidence type="ECO:0000313" key="2">
    <source>
        <dbReference type="EMBL" id="MBF1446760.1"/>
    </source>
</evidence>
<sequence length="604" mass="69986">MTEKFTASNISLEQILNYIKSGEIAIPEIQRPFVWKTRQVRDLIDSLYKGYPAGYLIISQSPDMKLKDGSLSIGKKIMIDGQQRVTALMTAIVGMEVISSDFKKRRIKIAFNPQASEEENEEIFKVQDNAILKDKKWIADIAELFKPDFDQWAFVNEYCKRNPDENGSHINNVLMRLLDIKNRQIGIITLNKDLNIDEVTDIFIRINSQGTKLNQADFAMSKIAANTEYGGNTLRKAIDYFSHLAIEPDWYGEMVKDTIFVKTPYFNKLKWLKDDRETIFDPDYNDILRIAFMYKFGRAKLKDLVNLLGGRDFETREYKALIAEESFVKLSEGVIDFMNQYTFANFILGIKGAGFISNKLINSQITLDFAYTLYLLLNNDNAIEKSQIKHYVAKWFVMSTLTSRYIGSPESQMDFDIKRIREKGFPTFFREVEEVSLSETFWNIRLVQLLETQVINSPFFNVFLAAQIYKGDNALFSNGTKISYLITLMGDVHHIFPKQYLRDNGYNERIQYNQIANFTYLDTQVNKEISDDAPSVYFKNAVEQCERGHTLYGNVSDIDALKQNMEENCIPSNIVNMDYSNYSEFLIARRKMMAAKIKSYYYSL</sequence>
<dbReference type="AlphaFoldDB" id="A0A9D5WV02"/>
<dbReference type="Pfam" id="PF03235">
    <property type="entry name" value="GmrSD_N"/>
    <property type="match status" value="1"/>
</dbReference>
<evidence type="ECO:0000259" key="1">
    <source>
        <dbReference type="Pfam" id="PF03235"/>
    </source>
</evidence>